<evidence type="ECO:0000259" key="3">
    <source>
        <dbReference type="Pfam" id="PF01156"/>
    </source>
</evidence>
<reference evidence="4 5" key="1">
    <citation type="submission" date="2019-11" db="EMBL/GenBank/DDBJ databases">
        <title>Genome sequences of 17 halophilic strains isolated from different environments.</title>
        <authorList>
            <person name="Furrow R.E."/>
        </authorList>
    </citation>
    <scope>NUCLEOTIDE SEQUENCE [LARGE SCALE GENOMIC DNA]</scope>
    <source>
        <strain evidence="4 5">22511_23_Filter</strain>
    </source>
</reference>
<dbReference type="PANTHER" id="PTHR12304:SF4">
    <property type="entry name" value="URIDINE NUCLEOSIDASE"/>
    <property type="match status" value="1"/>
</dbReference>
<evidence type="ECO:0000256" key="2">
    <source>
        <dbReference type="ARBA" id="ARBA00023295"/>
    </source>
</evidence>
<dbReference type="InterPro" id="IPR001910">
    <property type="entry name" value="Inosine/uridine_hydrolase_dom"/>
</dbReference>
<dbReference type="Gene3D" id="3.90.245.10">
    <property type="entry name" value="Ribonucleoside hydrolase-like"/>
    <property type="match status" value="1"/>
</dbReference>
<dbReference type="GO" id="GO:0008477">
    <property type="term" value="F:purine nucleosidase activity"/>
    <property type="evidence" value="ECO:0007669"/>
    <property type="project" value="TreeGrafter"/>
</dbReference>
<dbReference type="PANTHER" id="PTHR12304">
    <property type="entry name" value="INOSINE-URIDINE PREFERRING NUCLEOSIDE HYDROLASE"/>
    <property type="match status" value="1"/>
</dbReference>
<accession>A0A845E1L5</accession>
<evidence type="ECO:0000313" key="5">
    <source>
        <dbReference type="Proteomes" id="UP000460949"/>
    </source>
</evidence>
<dbReference type="Proteomes" id="UP000460949">
    <property type="component" value="Unassembled WGS sequence"/>
</dbReference>
<dbReference type="EMBL" id="WMET01000001">
    <property type="protein sequence ID" value="MYL19594.1"/>
    <property type="molecule type" value="Genomic_DNA"/>
</dbReference>
<keyword evidence="1 4" id="KW-0378">Hydrolase</keyword>
<dbReference type="InterPro" id="IPR036452">
    <property type="entry name" value="Ribo_hydro-like"/>
</dbReference>
<evidence type="ECO:0000313" key="4">
    <source>
        <dbReference type="EMBL" id="MYL19594.1"/>
    </source>
</evidence>
<proteinExistence type="predicted"/>
<organism evidence="4 5">
    <name type="scientific">Halobacillus litoralis</name>
    <dbReference type="NCBI Taxonomy" id="45668"/>
    <lineage>
        <taxon>Bacteria</taxon>
        <taxon>Bacillati</taxon>
        <taxon>Bacillota</taxon>
        <taxon>Bacilli</taxon>
        <taxon>Bacillales</taxon>
        <taxon>Bacillaceae</taxon>
        <taxon>Halobacillus</taxon>
    </lineage>
</organism>
<dbReference type="Pfam" id="PF01156">
    <property type="entry name" value="IU_nuc_hydro"/>
    <property type="match status" value="1"/>
</dbReference>
<dbReference type="InterPro" id="IPR023186">
    <property type="entry name" value="IUNH"/>
</dbReference>
<name>A0A845E1L5_9BACI</name>
<feature type="domain" description="Inosine/uridine-preferring nucleoside hydrolase" evidence="3">
    <location>
        <begin position="7"/>
        <end position="301"/>
    </location>
</feature>
<dbReference type="AlphaFoldDB" id="A0A845E1L5"/>
<gene>
    <name evidence="4" type="ORF">GLW04_06795</name>
</gene>
<dbReference type="SUPFAM" id="SSF53590">
    <property type="entry name" value="Nucleoside hydrolase"/>
    <property type="match status" value="1"/>
</dbReference>
<dbReference type="CDD" id="cd00455">
    <property type="entry name" value="nuc_hydro"/>
    <property type="match status" value="1"/>
</dbReference>
<dbReference type="GO" id="GO:0005829">
    <property type="term" value="C:cytosol"/>
    <property type="evidence" value="ECO:0007669"/>
    <property type="project" value="TreeGrafter"/>
</dbReference>
<protein>
    <submittedName>
        <fullName evidence="4">Nucleoside hydrolase</fullName>
    </submittedName>
</protein>
<dbReference type="GO" id="GO:0006152">
    <property type="term" value="P:purine nucleoside catabolic process"/>
    <property type="evidence" value="ECO:0007669"/>
    <property type="project" value="TreeGrafter"/>
</dbReference>
<keyword evidence="2" id="KW-0326">Glycosidase</keyword>
<comment type="caution">
    <text evidence="4">The sequence shown here is derived from an EMBL/GenBank/DDBJ whole genome shotgun (WGS) entry which is preliminary data.</text>
</comment>
<sequence>MRFLKKIILFADPGIDDSIAIIYALMHPEIEVLAIVSSYGNVTKQKAVDNAAFLLMEAGFPSLPMIGGTNSPLSGETPEYYPEIHGADGLGPLSPPPYKGHLNNFSDLYDILHAHSDITIVDIGRNTALAHLFLLGSDIEPHIKDIFLMGGAFFVPGNVTPSAEANFYGDPVAANIVLSRFTPIYIIPLNVTSKAVITPHHIQEIEAASSHPLIPIIKDLMKYYTEAYQTLIPGIEGAPLHDVLTLYLMINPEAGRYVRRAVTVFMEGEGKGTSIADFRPGSRSRLGDPAICLEFDVQAFVEDFILTISSSTGGRRKREGRS</sequence>
<evidence type="ECO:0000256" key="1">
    <source>
        <dbReference type="ARBA" id="ARBA00022801"/>
    </source>
</evidence>